<dbReference type="EMBL" id="KZ852084">
    <property type="protein sequence ID" value="RDH27784.1"/>
    <property type="molecule type" value="Genomic_DNA"/>
</dbReference>
<feature type="region of interest" description="Disordered" evidence="1">
    <location>
        <begin position="169"/>
        <end position="191"/>
    </location>
</feature>
<dbReference type="RefSeq" id="XP_026620806.1">
    <property type="nucleotide sequence ID" value="XM_026763537.1"/>
</dbReference>
<keyword evidence="2" id="KW-0812">Transmembrane</keyword>
<feature type="region of interest" description="Disordered" evidence="1">
    <location>
        <begin position="38"/>
        <end position="85"/>
    </location>
</feature>
<dbReference type="GeneID" id="38131893"/>
<evidence type="ECO:0000313" key="3">
    <source>
        <dbReference type="EMBL" id="RDH27784.1"/>
    </source>
</evidence>
<evidence type="ECO:0000256" key="2">
    <source>
        <dbReference type="SAM" id="Phobius"/>
    </source>
</evidence>
<accession>A0A3F3PLI5</accession>
<feature type="region of interest" description="Disordered" evidence="1">
    <location>
        <begin position="205"/>
        <end position="225"/>
    </location>
</feature>
<sequence>MAVVSFSTKMLGTEFFFFSFFSFFVMFVFRFSKPLGASEEGREGRTREKENGVREKLKNKRRKQRKINGALTRVEEDKGKRAKREKETSCHYLGWISSAQGFLTAEQREREGEKRMGGVRGKGGKTRNEQVAGGGPGGGTPKESHSLGGAAAAAAAAYCCLLLLGGKRKKGKGKGTPAKTARREKSRQHRDRLVGSGLVWSFFPCSSANPHPKGREKRGKNKKDRWGWAERTLLHCTG</sequence>
<reference evidence="3 4" key="1">
    <citation type="submission" date="2018-07" db="EMBL/GenBank/DDBJ databases">
        <title>The genomes of Aspergillus section Nigri reveals drivers in fungal speciation.</title>
        <authorList>
            <consortium name="DOE Joint Genome Institute"/>
            <person name="Vesth T.C."/>
            <person name="Nybo J."/>
            <person name="Theobald S."/>
            <person name="Brandl J."/>
            <person name="Frisvad J.C."/>
            <person name="Nielsen K.F."/>
            <person name="Lyhne E.K."/>
            <person name="Kogle M.E."/>
            <person name="Kuo A."/>
            <person name="Riley R."/>
            <person name="Clum A."/>
            <person name="Nolan M."/>
            <person name="Lipzen A."/>
            <person name="Salamov A."/>
            <person name="Henrissat B."/>
            <person name="Wiebenga A."/>
            <person name="De vries R.P."/>
            <person name="Grigoriev I.V."/>
            <person name="Mortensen U.H."/>
            <person name="Andersen M.R."/>
            <person name="Baker S.E."/>
        </authorList>
    </citation>
    <scope>NUCLEOTIDE SEQUENCE [LARGE SCALE GENOMIC DNA]</scope>
    <source>
        <strain evidence="3 4">CBS 139.54b</strain>
    </source>
</reference>
<organism evidence="3 4">
    <name type="scientific">Aspergillus welwitschiae</name>
    <dbReference type="NCBI Taxonomy" id="1341132"/>
    <lineage>
        <taxon>Eukaryota</taxon>
        <taxon>Fungi</taxon>
        <taxon>Dikarya</taxon>
        <taxon>Ascomycota</taxon>
        <taxon>Pezizomycotina</taxon>
        <taxon>Eurotiomycetes</taxon>
        <taxon>Eurotiomycetidae</taxon>
        <taxon>Eurotiales</taxon>
        <taxon>Aspergillaceae</taxon>
        <taxon>Aspergillus</taxon>
        <taxon>Aspergillus subgen. Circumdati</taxon>
    </lineage>
</organism>
<feature type="compositionally biased region" description="Basic residues" evidence="1">
    <location>
        <begin position="180"/>
        <end position="190"/>
    </location>
</feature>
<proteinExistence type="predicted"/>
<keyword evidence="2" id="KW-1133">Transmembrane helix</keyword>
<feature type="compositionally biased region" description="Basic residues" evidence="1">
    <location>
        <begin position="57"/>
        <end position="66"/>
    </location>
</feature>
<protein>
    <submittedName>
        <fullName evidence="3">Uncharacterized protein</fullName>
    </submittedName>
</protein>
<keyword evidence="2" id="KW-0472">Membrane</keyword>
<keyword evidence="4" id="KW-1185">Reference proteome</keyword>
<dbReference type="AlphaFoldDB" id="A0A3F3PLI5"/>
<name>A0A3F3PLI5_9EURO</name>
<feature type="compositionally biased region" description="Basic and acidic residues" evidence="1">
    <location>
        <begin position="39"/>
        <end position="56"/>
    </location>
</feature>
<feature type="compositionally biased region" description="Basic residues" evidence="1">
    <location>
        <begin position="212"/>
        <end position="223"/>
    </location>
</feature>
<feature type="transmembrane region" description="Helical" evidence="2">
    <location>
        <begin position="12"/>
        <end position="32"/>
    </location>
</feature>
<dbReference type="Proteomes" id="UP000253729">
    <property type="component" value="Unassembled WGS sequence"/>
</dbReference>
<feature type="compositionally biased region" description="Basic and acidic residues" evidence="1">
    <location>
        <begin position="73"/>
        <end position="85"/>
    </location>
</feature>
<gene>
    <name evidence="3" type="ORF">BDQ94DRAFT_109701</name>
</gene>
<evidence type="ECO:0000313" key="4">
    <source>
        <dbReference type="Proteomes" id="UP000253729"/>
    </source>
</evidence>
<evidence type="ECO:0000256" key="1">
    <source>
        <dbReference type="SAM" id="MobiDB-lite"/>
    </source>
</evidence>
<feature type="region of interest" description="Disordered" evidence="1">
    <location>
        <begin position="108"/>
        <end position="146"/>
    </location>
</feature>